<evidence type="ECO:0000256" key="3">
    <source>
        <dbReference type="ARBA" id="ARBA00023125"/>
    </source>
</evidence>
<keyword evidence="1 5" id="KW-0597">Phosphoprotein</keyword>
<dbReference type="PRINTS" id="PR00038">
    <property type="entry name" value="HTHLUXR"/>
</dbReference>
<dbReference type="PROSITE" id="PS00622">
    <property type="entry name" value="HTH_LUXR_1"/>
    <property type="match status" value="1"/>
</dbReference>
<dbReference type="CDD" id="cd17535">
    <property type="entry name" value="REC_NarL-like"/>
    <property type="match status" value="1"/>
</dbReference>
<dbReference type="Proteomes" id="UP001179181">
    <property type="component" value="Unassembled WGS sequence"/>
</dbReference>
<dbReference type="InterPro" id="IPR036388">
    <property type="entry name" value="WH-like_DNA-bd_sf"/>
</dbReference>
<evidence type="ECO:0000256" key="2">
    <source>
        <dbReference type="ARBA" id="ARBA00023015"/>
    </source>
</evidence>
<dbReference type="CDD" id="cd06170">
    <property type="entry name" value="LuxR_C_like"/>
    <property type="match status" value="1"/>
</dbReference>
<dbReference type="InterPro" id="IPR000792">
    <property type="entry name" value="Tscrpt_reg_LuxR_C"/>
</dbReference>
<dbReference type="PANTHER" id="PTHR43214:SF41">
    <property type="entry name" value="NITRATE_NITRITE RESPONSE REGULATOR PROTEIN NARP"/>
    <property type="match status" value="1"/>
</dbReference>
<keyword evidence="3" id="KW-0238">DNA-binding</keyword>
<organism evidence="8 9">
    <name type="scientific">Dyadobacter arcticus</name>
    <dbReference type="NCBI Taxonomy" id="1078754"/>
    <lineage>
        <taxon>Bacteria</taxon>
        <taxon>Pseudomonadati</taxon>
        <taxon>Bacteroidota</taxon>
        <taxon>Cytophagia</taxon>
        <taxon>Cytophagales</taxon>
        <taxon>Spirosomataceae</taxon>
        <taxon>Dyadobacter</taxon>
    </lineage>
</organism>
<protein>
    <submittedName>
        <fullName evidence="8">Two-component system NarL family response regulator</fullName>
    </submittedName>
</protein>
<evidence type="ECO:0000259" key="7">
    <source>
        <dbReference type="PROSITE" id="PS50110"/>
    </source>
</evidence>
<dbReference type="SUPFAM" id="SSF52172">
    <property type="entry name" value="CheY-like"/>
    <property type="match status" value="1"/>
</dbReference>
<dbReference type="PROSITE" id="PS50043">
    <property type="entry name" value="HTH_LUXR_2"/>
    <property type="match status" value="1"/>
</dbReference>
<feature type="modified residue" description="4-aspartylphosphate" evidence="5">
    <location>
        <position position="55"/>
    </location>
</feature>
<name>A0ABX0UUS0_9BACT</name>
<dbReference type="SUPFAM" id="SSF46894">
    <property type="entry name" value="C-terminal effector domain of the bipartite response regulators"/>
    <property type="match status" value="1"/>
</dbReference>
<dbReference type="RefSeq" id="WP_167275455.1">
    <property type="nucleotide sequence ID" value="NZ_JAASQJ010000005.1"/>
</dbReference>
<dbReference type="InterPro" id="IPR039420">
    <property type="entry name" value="WalR-like"/>
</dbReference>
<dbReference type="PANTHER" id="PTHR43214">
    <property type="entry name" value="TWO-COMPONENT RESPONSE REGULATOR"/>
    <property type="match status" value="1"/>
</dbReference>
<dbReference type="InterPro" id="IPR001789">
    <property type="entry name" value="Sig_transdc_resp-reg_receiver"/>
</dbReference>
<reference evidence="8 9" key="1">
    <citation type="submission" date="2020-03" db="EMBL/GenBank/DDBJ databases">
        <title>Genomic Encyclopedia of Type Strains, Phase IV (KMG-IV): sequencing the most valuable type-strain genomes for metagenomic binning, comparative biology and taxonomic classification.</title>
        <authorList>
            <person name="Goeker M."/>
        </authorList>
    </citation>
    <scope>NUCLEOTIDE SEQUENCE [LARGE SCALE GENOMIC DNA]</scope>
    <source>
        <strain evidence="8 9">DSM 102865</strain>
    </source>
</reference>
<dbReference type="Pfam" id="PF00196">
    <property type="entry name" value="GerE"/>
    <property type="match status" value="1"/>
</dbReference>
<feature type="domain" description="Response regulatory" evidence="7">
    <location>
        <begin position="4"/>
        <end position="120"/>
    </location>
</feature>
<dbReference type="Gene3D" id="3.40.50.2300">
    <property type="match status" value="1"/>
</dbReference>
<dbReference type="PROSITE" id="PS50110">
    <property type="entry name" value="RESPONSE_REGULATORY"/>
    <property type="match status" value="1"/>
</dbReference>
<evidence type="ECO:0000313" key="9">
    <source>
        <dbReference type="Proteomes" id="UP001179181"/>
    </source>
</evidence>
<dbReference type="SMART" id="SM00421">
    <property type="entry name" value="HTH_LUXR"/>
    <property type="match status" value="1"/>
</dbReference>
<evidence type="ECO:0000256" key="4">
    <source>
        <dbReference type="ARBA" id="ARBA00023163"/>
    </source>
</evidence>
<feature type="domain" description="HTH luxR-type" evidence="6">
    <location>
        <begin position="142"/>
        <end position="207"/>
    </location>
</feature>
<evidence type="ECO:0000256" key="1">
    <source>
        <dbReference type="ARBA" id="ARBA00022553"/>
    </source>
</evidence>
<keyword evidence="4" id="KW-0804">Transcription</keyword>
<dbReference type="EMBL" id="JAASQJ010000005">
    <property type="protein sequence ID" value="NIJ55520.1"/>
    <property type="molecule type" value="Genomic_DNA"/>
</dbReference>
<gene>
    <name evidence="8" type="ORF">FHS68_004709</name>
</gene>
<sequence>MPVKIIIADDHPMLVDGILGVICEIEMVELADSATNGKNLISKLKQTAFDLVLLDLNMPHMDGIETLKVIRRDFNKVKVIIFTSYGQPELLREIKKLGAQGYLIKDCSSVELKEAVTTVANGGTWFQGILSDDISPPFQLDDFLKKYQITPREVEILRHIADGLTSREIGEKLFISEFTINAHRRNICRKLNIYTSVGLLNFVRKNRLIL</sequence>
<keyword evidence="2" id="KW-0805">Transcription regulation</keyword>
<dbReference type="SMART" id="SM00448">
    <property type="entry name" value="REC"/>
    <property type="match status" value="1"/>
</dbReference>
<evidence type="ECO:0000256" key="5">
    <source>
        <dbReference type="PROSITE-ProRule" id="PRU00169"/>
    </source>
</evidence>
<dbReference type="InterPro" id="IPR058245">
    <property type="entry name" value="NreC/VraR/RcsB-like_REC"/>
</dbReference>
<accession>A0ABX0UUS0</accession>
<dbReference type="InterPro" id="IPR016032">
    <property type="entry name" value="Sig_transdc_resp-reg_C-effctor"/>
</dbReference>
<proteinExistence type="predicted"/>
<dbReference type="Gene3D" id="1.10.10.10">
    <property type="entry name" value="Winged helix-like DNA-binding domain superfamily/Winged helix DNA-binding domain"/>
    <property type="match status" value="1"/>
</dbReference>
<evidence type="ECO:0000313" key="8">
    <source>
        <dbReference type="EMBL" id="NIJ55520.1"/>
    </source>
</evidence>
<keyword evidence="9" id="KW-1185">Reference proteome</keyword>
<evidence type="ECO:0000259" key="6">
    <source>
        <dbReference type="PROSITE" id="PS50043"/>
    </source>
</evidence>
<dbReference type="InterPro" id="IPR011006">
    <property type="entry name" value="CheY-like_superfamily"/>
</dbReference>
<comment type="caution">
    <text evidence="8">The sequence shown here is derived from an EMBL/GenBank/DDBJ whole genome shotgun (WGS) entry which is preliminary data.</text>
</comment>
<dbReference type="Pfam" id="PF00072">
    <property type="entry name" value="Response_reg"/>
    <property type="match status" value="1"/>
</dbReference>